<protein>
    <submittedName>
        <fullName evidence="1">Uncharacterized protein</fullName>
    </submittedName>
</protein>
<evidence type="ECO:0000313" key="2">
    <source>
        <dbReference type="Proteomes" id="UP000320762"/>
    </source>
</evidence>
<reference evidence="1 2" key="1">
    <citation type="journal article" date="2019" name="New Phytol.">
        <title>Comparative genomics reveals unique wood-decay strategies and fruiting body development in the Schizophyllaceae.</title>
        <authorList>
            <person name="Almasi E."/>
            <person name="Sahu N."/>
            <person name="Krizsan K."/>
            <person name="Balint B."/>
            <person name="Kovacs G.M."/>
            <person name="Kiss B."/>
            <person name="Cseklye J."/>
            <person name="Drula E."/>
            <person name="Henrissat B."/>
            <person name="Nagy I."/>
            <person name="Chovatia M."/>
            <person name="Adam C."/>
            <person name="LaButti K."/>
            <person name="Lipzen A."/>
            <person name="Riley R."/>
            <person name="Grigoriev I.V."/>
            <person name="Nagy L.G."/>
        </authorList>
    </citation>
    <scope>NUCLEOTIDE SEQUENCE [LARGE SCALE GENOMIC DNA]</scope>
    <source>
        <strain evidence="1 2">NL-1724</strain>
    </source>
</reference>
<accession>A0A550C4K0</accession>
<dbReference type="Proteomes" id="UP000320762">
    <property type="component" value="Unassembled WGS sequence"/>
</dbReference>
<sequence length="268" mass="30251">MAGIMTRAGMIAARLPLSVRLSSPPRSYLIVYQDQLTLASVKAVRVTSSICRLNSTYAKHIDTLDIRMGRDEFIAVLDHINAILRRAENIAVLSLIVDHLPAALQTRVYRGVFLPKLWSLSVSSSSQQALRLFLHTHRHTLRHLRLATSQRRSTMVSPPDLPLLGLNSIIGPTTSVAKILSHCDHGSNLAICLTRETRSLDIQHQHPIVFHQHFVTNLCIVLQPRDYRVLLSLAMHFPHLRCLKVIEKGAGRTHVWSNQQVWMQALRT</sequence>
<organism evidence="1 2">
    <name type="scientific">Schizophyllum amplum</name>
    <dbReference type="NCBI Taxonomy" id="97359"/>
    <lineage>
        <taxon>Eukaryota</taxon>
        <taxon>Fungi</taxon>
        <taxon>Dikarya</taxon>
        <taxon>Basidiomycota</taxon>
        <taxon>Agaricomycotina</taxon>
        <taxon>Agaricomycetes</taxon>
        <taxon>Agaricomycetidae</taxon>
        <taxon>Agaricales</taxon>
        <taxon>Schizophyllaceae</taxon>
        <taxon>Schizophyllum</taxon>
    </lineage>
</organism>
<comment type="caution">
    <text evidence="1">The sequence shown here is derived from an EMBL/GenBank/DDBJ whole genome shotgun (WGS) entry which is preliminary data.</text>
</comment>
<keyword evidence="2" id="KW-1185">Reference proteome</keyword>
<dbReference type="EMBL" id="VDMD01000026">
    <property type="protein sequence ID" value="TRM59725.1"/>
    <property type="molecule type" value="Genomic_DNA"/>
</dbReference>
<name>A0A550C4K0_9AGAR</name>
<gene>
    <name evidence="1" type="ORF">BD626DRAFT_572400</name>
</gene>
<dbReference type="AlphaFoldDB" id="A0A550C4K0"/>
<evidence type="ECO:0000313" key="1">
    <source>
        <dbReference type="EMBL" id="TRM59725.1"/>
    </source>
</evidence>
<proteinExistence type="predicted"/>